<evidence type="ECO:0000313" key="3">
    <source>
        <dbReference type="Proteomes" id="UP000282084"/>
    </source>
</evidence>
<accession>A0A495VVZ7</accession>
<dbReference type="EMBL" id="RBXO01000001">
    <property type="protein sequence ID" value="RKT52887.1"/>
    <property type="molecule type" value="Genomic_DNA"/>
</dbReference>
<proteinExistence type="predicted"/>
<keyword evidence="1" id="KW-0732">Signal</keyword>
<feature type="signal peptide" evidence="1">
    <location>
        <begin position="1"/>
        <end position="27"/>
    </location>
</feature>
<feature type="chain" id="PRO_5019839986" description="Secreted protein" evidence="1">
    <location>
        <begin position="28"/>
        <end position="218"/>
    </location>
</feature>
<dbReference type="AlphaFoldDB" id="A0A495VVZ7"/>
<gene>
    <name evidence="2" type="ORF">C8E97_1427</name>
</gene>
<dbReference type="Proteomes" id="UP000282084">
    <property type="component" value="Unassembled WGS sequence"/>
</dbReference>
<dbReference type="NCBIfam" id="NF040603">
    <property type="entry name" value="choice_anch_P"/>
    <property type="match status" value="1"/>
</dbReference>
<evidence type="ECO:0000313" key="2">
    <source>
        <dbReference type="EMBL" id="RKT52887.1"/>
    </source>
</evidence>
<sequence length="218" mass="22246">MNHIFARRVGAVSAALALGLAGTPAHAANPAGVASTGWADFTKSGRRVAVPPQARCAVEGPTTATSGVVSEPGIRFGAGKSSCTTTVLNSQDMTTETKSVAEGTDFEFSALVSAGGPRLRANRWRVTCTGRPDGTSADWTLDGPSGFAGLPAEIPPNHVHEVKGTAGKVLATVTFNEVVLPQPNDGSLAMNLMHFRFTGDSGVSGDVVVGETACSPTP</sequence>
<evidence type="ECO:0008006" key="4">
    <source>
        <dbReference type="Google" id="ProtNLM"/>
    </source>
</evidence>
<dbReference type="OrthoDB" id="3682027at2"/>
<comment type="caution">
    <text evidence="2">The sequence shown here is derived from an EMBL/GenBank/DDBJ whole genome shotgun (WGS) entry which is preliminary data.</text>
</comment>
<reference evidence="2 3" key="1">
    <citation type="submission" date="2018-10" db="EMBL/GenBank/DDBJ databases">
        <title>Sequencing the genomes of 1000 actinobacteria strains.</title>
        <authorList>
            <person name="Klenk H.-P."/>
        </authorList>
    </citation>
    <scope>NUCLEOTIDE SEQUENCE [LARGE SCALE GENOMIC DNA]</scope>
    <source>
        <strain evidence="2 3">DSM 43800</strain>
    </source>
</reference>
<dbReference type="RefSeq" id="WP_121002781.1">
    <property type="nucleotide sequence ID" value="NZ_RBXO01000001.1"/>
</dbReference>
<keyword evidence="3" id="KW-1185">Reference proteome</keyword>
<protein>
    <recommendedName>
        <fullName evidence="4">Secreted protein</fullName>
    </recommendedName>
</protein>
<name>A0A495VVZ7_9PSEU</name>
<evidence type="ECO:0000256" key="1">
    <source>
        <dbReference type="SAM" id="SignalP"/>
    </source>
</evidence>
<organism evidence="2 3">
    <name type="scientific">Saccharothrix australiensis</name>
    <dbReference type="NCBI Taxonomy" id="2072"/>
    <lineage>
        <taxon>Bacteria</taxon>
        <taxon>Bacillati</taxon>
        <taxon>Actinomycetota</taxon>
        <taxon>Actinomycetes</taxon>
        <taxon>Pseudonocardiales</taxon>
        <taxon>Pseudonocardiaceae</taxon>
        <taxon>Saccharothrix</taxon>
    </lineage>
</organism>